<evidence type="ECO:0000256" key="8">
    <source>
        <dbReference type="ARBA" id="ARBA00023098"/>
    </source>
</evidence>
<comment type="subcellular location">
    <subcellularLocation>
        <location evidence="1">Cell membrane</location>
        <topology evidence="1">Multi-pass membrane protein</topology>
    </subcellularLocation>
</comment>
<evidence type="ECO:0000313" key="16">
    <source>
        <dbReference type="Proteomes" id="UP001142292"/>
    </source>
</evidence>
<dbReference type="EMBL" id="BSEL01000013">
    <property type="protein sequence ID" value="GLJ70605.1"/>
    <property type="molecule type" value="Genomic_DNA"/>
</dbReference>
<keyword evidence="2" id="KW-1003">Cell membrane</keyword>
<feature type="transmembrane region" description="Helical" evidence="13">
    <location>
        <begin position="39"/>
        <end position="60"/>
    </location>
</feature>
<keyword evidence="3" id="KW-0444">Lipid biosynthesis</keyword>
<dbReference type="EC" id="2.7.8.-" evidence="12"/>
<dbReference type="InterPro" id="IPR022924">
    <property type="entry name" value="Cardiolipin_synthase"/>
</dbReference>
<evidence type="ECO:0000259" key="14">
    <source>
        <dbReference type="PROSITE" id="PS50035"/>
    </source>
</evidence>
<evidence type="ECO:0000256" key="7">
    <source>
        <dbReference type="ARBA" id="ARBA00022989"/>
    </source>
</evidence>
<feature type="transmembrane region" description="Helical" evidence="13">
    <location>
        <begin position="7"/>
        <end position="27"/>
    </location>
</feature>
<evidence type="ECO:0000256" key="6">
    <source>
        <dbReference type="ARBA" id="ARBA00022737"/>
    </source>
</evidence>
<feature type="domain" description="PLD phosphodiesterase" evidence="14">
    <location>
        <begin position="405"/>
        <end position="432"/>
    </location>
</feature>
<keyword evidence="10" id="KW-0594">Phospholipid biosynthesis</keyword>
<dbReference type="Proteomes" id="UP001142292">
    <property type="component" value="Unassembled WGS sequence"/>
</dbReference>
<dbReference type="InterPro" id="IPR001736">
    <property type="entry name" value="PLipase_D/transphosphatidylase"/>
</dbReference>
<dbReference type="SMART" id="SM00155">
    <property type="entry name" value="PLDc"/>
    <property type="match status" value="2"/>
</dbReference>
<dbReference type="InterPro" id="IPR027379">
    <property type="entry name" value="CLS_N"/>
</dbReference>
<name>A0ABQ5T414_9ACTN</name>
<evidence type="ECO:0000256" key="5">
    <source>
        <dbReference type="ARBA" id="ARBA00022692"/>
    </source>
</evidence>
<reference evidence="15" key="1">
    <citation type="journal article" date="2014" name="Int. J. Syst. Evol. Microbiol.">
        <title>Complete genome of a new Firmicutes species belonging to the dominant human colonic microbiota ('Ruminococcus bicirculans') reveals two chromosomes and a selective capacity to utilize plant glucans.</title>
        <authorList>
            <consortium name="NISC Comparative Sequencing Program"/>
            <person name="Wegmann U."/>
            <person name="Louis P."/>
            <person name="Goesmann A."/>
            <person name="Henrissat B."/>
            <person name="Duncan S.H."/>
            <person name="Flint H.J."/>
        </authorList>
    </citation>
    <scope>NUCLEOTIDE SEQUENCE</scope>
    <source>
        <strain evidence="15">VKM Ac-1246</strain>
    </source>
</reference>
<dbReference type="Gene3D" id="3.30.870.10">
    <property type="entry name" value="Endonuclease Chain A"/>
    <property type="match status" value="2"/>
</dbReference>
<feature type="domain" description="PLD phosphodiesterase" evidence="14">
    <location>
        <begin position="220"/>
        <end position="247"/>
    </location>
</feature>
<dbReference type="InterPro" id="IPR025202">
    <property type="entry name" value="PLD-like_dom"/>
</dbReference>
<accession>A0ABQ5T414</accession>
<sequence length="492" mass="54703">MLMRMTVAGVLGTLVYVVDLLIKVVALGVVPRNRRPGTAMAWLLAILLIPSVGLIAYLMLGQTRLDRRRHERQRALNEEVTRYVAGLPRPPHPESISPVDAATIELNERLGSLPATPGNRVDLIPDYAGSIEAMTAAVESAEHYVHVQFYITACDHLTEPFFDALDRATARGVTVRLLLDHLGSRGIPVWRQLVRRLNASDIDWHPLLPIAPLRGQLRRPDLRNHRKLLVVDGQVAFTGSQNLIEPGYDKPKNHRAGREWVELTARVEGPLVSALNVVFASDWNSETGELLRSELTESATAWLSGEPAGDVTGQTVPSGPGLEAENNLRAFTSLMYAARERISITSPYFVPDESLLYAVTTAARRGVAVELFVSEGKDQFMVYHAQRSYYEALLEAGVRIYLYPKPAVLHAKHFSIDDEIAVLGSSNMDMRSFALNYEISLMLFDGDPVAQMRKVEDGYRAVSRELLLEEWLARPKVAAYVDNVLRLTAALQ</sequence>
<keyword evidence="11" id="KW-1208">Phospholipid metabolism</keyword>
<keyword evidence="6" id="KW-0677">Repeat</keyword>
<dbReference type="Pfam" id="PF13091">
    <property type="entry name" value="PLDc_2"/>
    <property type="match status" value="2"/>
</dbReference>
<evidence type="ECO:0000256" key="10">
    <source>
        <dbReference type="ARBA" id="ARBA00023209"/>
    </source>
</evidence>
<evidence type="ECO:0000256" key="4">
    <source>
        <dbReference type="ARBA" id="ARBA00022679"/>
    </source>
</evidence>
<reference evidence="15" key="2">
    <citation type="submission" date="2023-01" db="EMBL/GenBank/DDBJ databases">
        <authorList>
            <person name="Sun Q."/>
            <person name="Evtushenko L."/>
        </authorList>
    </citation>
    <scope>NUCLEOTIDE SEQUENCE</scope>
    <source>
        <strain evidence="15">VKM Ac-1246</strain>
    </source>
</reference>
<evidence type="ECO:0000256" key="9">
    <source>
        <dbReference type="ARBA" id="ARBA00023136"/>
    </source>
</evidence>
<dbReference type="PANTHER" id="PTHR21248">
    <property type="entry name" value="CARDIOLIPIN SYNTHASE"/>
    <property type="match status" value="1"/>
</dbReference>
<gene>
    <name evidence="15" type="ORF">GCM10017579_46410</name>
</gene>
<evidence type="ECO:0000256" key="2">
    <source>
        <dbReference type="ARBA" id="ARBA00022475"/>
    </source>
</evidence>
<keyword evidence="7 13" id="KW-1133">Transmembrane helix</keyword>
<keyword evidence="8" id="KW-0443">Lipid metabolism</keyword>
<evidence type="ECO:0000256" key="11">
    <source>
        <dbReference type="ARBA" id="ARBA00023264"/>
    </source>
</evidence>
<protein>
    <recommendedName>
        <fullName evidence="12">Cardiolipin synthase</fullName>
        <ecNumber evidence="12">2.7.8.-</ecNumber>
    </recommendedName>
</protein>
<comment type="caution">
    <text evidence="15">The sequence shown here is derived from an EMBL/GenBank/DDBJ whole genome shotgun (WGS) entry which is preliminary data.</text>
</comment>
<proteinExistence type="predicted"/>
<dbReference type="Pfam" id="PF13396">
    <property type="entry name" value="PLDc_N"/>
    <property type="match status" value="1"/>
</dbReference>
<dbReference type="CDD" id="cd09158">
    <property type="entry name" value="PLDc_EcCLS_like_2"/>
    <property type="match status" value="1"/>
</dbReference>
<dbReference type="NCBIfam" id="TIGR04265">
    <property type="entry name" value="bac_cardiolipin"/>
    <property type="match status" value="1"/>
</dbReference>
<dbReference type="PROSITE" id="PS50035">
    <property type="entry name" value="PLD"/>
    <property type="match status" value="2"/>
</dbReference>
<evidence type="ECO:0000313" key="15">
    <source>
        <dbReference type="EMBL" id="GLJ70605.1"/>
    </source>
</evidence>
<keyword evidence="9 13" id="KW-0472">Membrane</keyword>
<evidence type="ECO:0000256" key="13">
    <source>
        <dbReference type="SAM" id="Phobius"/>
    </source>
</evidence>
<evidence type="ECO:0000256" key="1">
    <source>
        <dbReference type="ARBA" id="ARBA00004651"/>
    </source>
</evidence>
<keyword evidence="16" id="KW-1185">Reference proteome</keyword>
<evidence type="ECO:0000256" key="12">
    <source>
        <dbReference type="NCBIfam" id="TIGR04265"/>
    </source>
</evidence>
<dbReference type="SUPFAM" id="SSF56024">
    <property type="entry name" value="Phospholipase D/nuclease"/>
    <property type="match status" value="2"/>
</dbReference>
<keyword evidence="5 13" id="KW-0812">Transmembrane</keyword>
<keyword evidence="4" id="KW-0808">Transferase</keyword>
<evidence type="ECO:0000256" key="3">
    <source>
        <dbReference type="ARBA" id="ARBA00022516"/>
    </source>
</evidence>
<dbReference type="PANTHER" id="PTHR21248:SF22">
    <property type="entry name" value="PHOSPHOLIPASE D"/>
    <property type="match status" value="1"/>
</dbReference>
<organism evidence="15 16">
    <name type="scientific">Nocardioides luteus</name>
    <dbReference type="NCBI Taxonomy" id="1844"/>
    <lineage>
        <taxon>Bacteria</taxon>
        <taxon>Bacillati</taxon>
        <taxon>Actinomycetota</taxon>
        <taxon>Actinomycetes</taxon>
        <taxon>Propionibacteriales</taxon>
        <taxon>Nocardioidaceae</taxon>
        <taxon>Nocardioides</taxon>
    </lineage>
</organism>